<reference evidence="2" key="1">
    <citation type="submission" date="2020-05" db="EMBL/GenBank/DDBJ databases">
        <title>Complete genome sequence of Bradyrhizobium diazoefficiens XF8 isolated from soybean nodule.</title>
        <authorList>
            <person name="Noda R."/>
            <person name="Kakizaki K."/>
            <person name="Minamisawa K."/>
        </authorList>
    </citation>
    <scope>NUCLEOTIDE SEQUENCE</scope>
    <source>
        <strain evidence="2">XF8</strain>
    </source>
</reference>
<dbReference type="Pfam" id="PF12957">
    <property type="entry name" value="DUF3846"/>
    <property type="match status" value="1"/>
</dbReference>
<dbReference type="InterPro" id="IPR024559">
    <property type="entry name" value="DUF3846"/>
</dbReference>
<proteinExistence type="predicted"/>
<dbReference type="AlphaFoldDB" id="A0A810B2M4"/>
<protein>
    <recommendedName>
        <fullName evidence="1">DUF3846 domain-containing protein</fullName>
    </recommendedName>
</protein>
<name>A0A810B2M4_9BRAD</name>
<evidence type="ECO:0000259" key="1">
    <source>
        <dbReference type="Pfam" id="PF12957"/>
    </source>
</evidence>
<feature type="domain" description="DUF3846" evidence="1">
    <location>
        <begin position="1"/>
        <end position="54"/>
    </location>
</feature>
<dbReference type="EMBL" id="AP023097">
    <property type="protein sequence ID" value="BCE70209.1"/>
    <property type="molecule type" value="Genomic_DNA"/>
</dbReference>
<gene>
    <name evidence="2" type="ORF">XF8B_03200</name>
</gene>
<evidence type="ECO:0000313" key="2">
    <source>
        <dbReference type="EMBL" id="BCE70209.1"/>
    </source>
</evidence>
<organism evidence="2">
    <name type="scientific">Bradyrhizobium diazoefficiens</name>
    <dbReference type="NCBI Taxonomy" id="1355477"/>
    <lineage>
        <taxon>Bacteria</taxon>
        <taxon>Pseudomonadati</taxon>
        <taxon>Pseudomonadota</taxon>
        <taxon>Alphaproteobacteria</taxon>
        <taxon>Hyphomicrobiales</taxon>
        <taxon>Nitrobacteraceae</taxon>
        <taxon>Bradyrhizobium</taxon>
    </lineage>
</organism>
<sequence length="284" mass="30876">MRVLVVDPYRRDVFEKDIPKTLKGIQDVVHGCIQHVTRFSNGDILYVNEDALGRFDAYFALGKGEALPGFGVVVGSSGTEGDEGPARSSVEELRARIRYSAPIFGASDCQFEVGKPTGLVIPSGGASAILIGGHIAPQSLMMVSQLTKPTLEEIEVFKTGRVQVAIAREENAMILTWRILRQADGKSLLFETPFHIGLQEAGTKYLLPRETAEHGRTVRMMLQDEHANCRASRTCVIPPEASHAIEEAVIDQVIDAATDPAFQASYQAALGRYFADTPTLGSAF</sequence>
<accession>A0A810B2M4</accession>